<dbReference type="GO" id="GO:0006417">
    <property type="term" value="P:regulation of translation"/>
    <property type="evidence" value="ECO:0007669"/>
    <property type="project" value="UniProtKB-KW"/>
</dbReference>
<accession>A0A1I5ZAM0</accession>
<dbReference type="Gene3D" id="2.30.290.10">
    <property type="entry name" value="BH3618-like"/>
    <property type="match status" value="1"/>
</dbReference>
<evidence type="ECO:0000256" key="2">
    <source>
        <dbReference type="ARBA" id="ARBA00022795"/>
    </source>
</evidence>
<dbReference type="InterPro" id="IPR003775">
    <property type="entry name" value="Flagellar_assembly_factor_FliW"/>
</dbReference>
<name>A0A1I5ZAM0_9BACI</name>
<evidence type="ECO:0000256" key="1">
    <source>
        <dbReference type="ARBA" id="ARBA00022490"/>
    </source>
</evidence>
<keyword evidence="1 4" id="KW-0963">Cytoplasm</keyword>
<comment type="subunit">
    <text evidence="4">Interacts with translational regulator CsrA and flagellin(s).</text>
</comment>
<evidence type="ECO:0000256" key="4">
    <source>
        <dbReference type="HAMAP-Rule" id="MF_01185"/>
    </source>
</evidence>
<dbReference type="Pfam" id="PF02623">
    <property type="entry name" value="FliW"/>
    <property type="match status" value="1"/>
</dbReference>
<keyword evidence="4" id="KW-0143">Chaperone</keyword>
<organism evidence="5 6">
    <name type="scientific">Psychrobacillus psychrotolerans</name>
    <dbReference type="NCBI Taxonomy" id="126156"/>
    <lineage>
        <taxon>Bacteria</taxon>
        <taxon>Bacillati</taxon>
        <taxon>Bacillota</taxon>
        <taxon>Bacilli</taxon>
        <taxon>Bacillales</taxon>
        <taxon>Bacillaceae</taxon>
        <taxon>Psychrobacillus</taxon>
    </lineage>
</organism>
<comment type="function">
    <text evidence="4">Acts as an anti-CsrA protein, binds CsrA and prevents it from repressing translation of its target genes, one of which is flagellin. Binds to flagellin and participates in the assembly of the flagellum.</text>
</comment>
<dbReference type="Proteomes" id="UP000198734">
    <property type="component" value="Unassembled WGS sequence"/>
</dbReference>
<dbReference type="SUPFAM" id="SSF141457">
    <property type="entry name" value="BH3618-like"/>
    <property type="match status" value="1"/>
</dbReference>
<dbReference type="PANTHER" id="PTHR39190:SF1">
    <property type="entry name" value="FLAGELLAR ASSEMBLY FACTOR FLIW"/>
    <property type="match status" value="1"/>
</dbReference>
<proteinExistence type="inferred from homology"/>
<gene>
    <name evidence="4" type="primary">fliW</name>
    <name evidence="5" type="ORF">SAMN05421670_2565</name>
</gene>
<evidence type="ECO:0000256" key="3">
    <source>
        <dbReference type="ARBA" id="ARBA00022845"/>
    </source>
</evidence>
<dbReference type="GO" id="GO:0005737">
    <property type="term" value="C:cytoplasm"/>
    <property type="evidence" value="ECO:0007669"/>
    <property type="project" value="UniProtKB-SubCell"/>
</dbReference>
<dbReference type="PANTHER" id="PTHR39190">
    <property type="entry name" value="FLAGELLAR ASSEMBLY FACTOR FLIW"/>
    <property type="match status" value="1"/>
</dbReference>
<dbReference type="EMBL" id="FOXU01000004">
    <property type="protein sequence ID" value="SFQ53453.1"/>
    <property type="molecule type" value="Genomic_DNA"/>
</dbReference>
<keyword evidence="2 4" id="KW-1005">Bacterial flagellum biogenesis</keyword>
<keyword evidence="5" id="KW-0282">Flagellum</keyword>
<keyword evidence="3 4" id="KW-0810">Translation regulation</keyword>
<evidence type="ECO:0000313" key="5">
    <source>
        <dbReference type="EMBL" id="SFQ53453.1"/>
    </source>
</evidence>
<dbReference type="STRING" id="126156.SAMN05421670_2565"/>
<dbReference type="AlphaFoldDB" id="A0A1I5ZAM0"/>
<dbReference type="InterPro" id="IPR024046">
    <property type="entry name" value="Flagellar_assmbl_FliW_dom_sf"/>
</dbReference>
<protein>
    <recommendedName>
        <fullName evidence="4">Flagellar assembly factor FliW</fullName>
    </recommendedName>
</protein>
<keyword evidence="5" id="KW-0966">Cell projection</keyword>
<keyword evidence="5" id="KW-0969">Cilium</keyword>
<dbReference type="HAMAP" id="MF_01185">
    <property type="entry name" value="FliW"/>
    <property type="match status" value="1"/>
</dbReference>
<dbReference type="GO" id="GO:0044780">
    <property type="term" value="P:bacterial-type flagellum assembly"/>
    <property type="evidence" value="ECO:0007669"/>
    <property type="project" value="UniProtKB-UniRule"/>
</dbReference>
<dbReference type="NCBIfam" id="NF009793">
    <property type="entry name" value="PRK13285.1-1"/>
    <property type="match status" value="1"/>
</dbReference>
<dbReference type="RefSeq" id="WP_093537283.1">
    <property type="nucleotide sequence ID" value="NZ_FOXU01000004.1"/>
</dbReference>
<comment type="subcellular location">
    <subcellularLocation>
        <location evidence="4">Cytoplasm</location>
    </subcellularLocation>
</comment>
<comment type="similarity">
    <text evidence="4">Belongs to the FliW family.</text>
</comment>
<evidence type="ECO:0000313" key="6">
    <source>
        <dbReference type="Proteomes" id="UP000198734"/>
    </source>
</evidence>
<reference evidence="6" key="1">
    <citation type="submission" date="2016-10" db="EMBL/GenBank/DDBJ databases">
        <authorList>
            <person name="Varghese N."/>
            <person name="Submissions S."/>
        </authorList>
    </citation>
    <scope>NUCLEOTIDE SEQUENCE [LARGE SCALE GENOMIC DNA]</scope>
    <source>
        <strain evidence="6">DSM 11706</strain>
    </source>
</reference>
<keyword evidence="6" id="KW-1185">Reference proteome</keyword>
<dbReference type="OrthoDB" id="9801235at2"/>
<sequence>MKIQTAYFDEVEIDQTNILNFHHGLPGFEEETEFILLPLQDNSVFQVLQSVQTVSLAFIITNPYEITAEYSFVLEEATIHALQIKDENEVAVFAIVSLKETIAQSTVNLKAPIVLNTTNKKAKQVILNNEDYSIRHLISSESKEG</sequence>